<name>A0AA87MKN9_9LEPT</name>
<dbReference type="AlphaFoldDB" id="A0AA87MKN9"/>
<reference evidence="1 2" key="1">
    <citation type="journal article" date="2014" name="Int. J. Syst. Evol. Microbiol.">
        <title>Leptospira mayottensis sp. nov., a pathogenic species of the genus Leptospira isolated from humans.</title>
        <authorList>
            <person name="Bourhy P."/>
            <person name="Collet L."/>
            <person name="Brisse S."/>
            <person name="Picardeau M."/>
        </authorList>
    </citation>
    <scope>NUCLEOTIDE SEQUENCE [LARGE SCALE GENOMIC DNA]</scope>
    <source>
        <strain evidence="1 2">200901122</strain>
    </source>
</reference>
<evidence type="ECO:0000313" key="1">
    <source>
        <dbReference type="EMBL" id="EKR99032.1"/>
    </source>
</evidence>
<evidence type="ECO:0000313" key="2">
    <source>
        <dbReference type="Proteomes" id="UP000001343"/>
    </source>
</evidence>
<accession>A0AA87MKN9</accession>
<organism evidence="1 2">
    <name type="scientific">Leptospira mayottensis 200901122</name>
    <dbReference type="NCBI Taxonomy" id="1193010"/>
    <lineage>
        <taxon>Bacteria</taxon>
        <taxon>Pseudomonadati</taxon>
        <taxon>Spirochaetota</taxon>
        <taxon>Spirochaetia</taxon>
        <taxon>Leptospirales</taxon>
        <taxon>Leptospiraceae</taxon>
        <taxon>Leptospira</taxon>
    </lineage>
</organism>
<dbReference type="Proteomes" id="UP000001343">
    <property type="component" value="Unassembled WGS sequence"/>
</dbReference>
<proteinExistence type="predicted"/>
<gene>
    <name evidence="1" type="ORF">LEP1GSC125_2783</name>
</gene>
<protein>
    <submittedName>
        <fullName evidence="1">Uncharacterized protein</fullName>
    </submittedName>
</protein>
<comment type="caution">
    <text evidence="1">The sequence shown here is derived from an EMBL/GenBank/DDBJ whole genome shotgun (WGS) entry which is preliminary data.</text>
</comment>
<sequence>MIIFHSFSKSKQYHNVFPNPFVIIRDFRPKPMLQMELGF</sequence>
<dbReference type="EMBL" id="AKWM02000062">
    <property type="protein sequence ID" value="EKR99032.1"/>
    <property type="molecule type" value="Genomic_DNA"/>
</dbReference>